<feature type="region of interest" description="Disordered" evidence="5">
    <location>
        <begin position="489"/>
        <end position="508"/>
    </location>
</feature>
<dbReference type="CDD" id="cd00637">
    <property type="entry name" value="7tm_classA_rhodopsin-like"/>
    <property type="match status" value="1"/>
</dbReference>
<accession>S3CAE3</accession>
<dbReference type="Gene3D" id="1.20.1070.10">
    <property type="entry name" value="Rhodopsin 7-helix transmembrane proteins"/>
    <property type="match status" value="1"/>
</dbReference>
<feature type="region of interest" description="Disordered" evidence="5">
    <location>
        <begin position="537"/>
        <end position="572"/>
    </location>
</feature>
<feature type="transmembrane region" description="Helical" evidence="6">
    <location>
        <begin position="182"/>
        <end position="203"/>
    </location>
</feature>
<dbReference type="PANTHER" id="PTHR23112">
    <property type="entry name" value="G PROTEIN-COUPLED RECEPTOR 157-RELATED"/>
    <property type="match status" value="1"/>
</dbReference>
<dbReference type="OMA" id="NLMVVYP"/>
<feature type="transmembrane region" description="Helical" evidence="6">
    <location>
        <begin position="35"/>
        <end position="57"/>
    </location>
</feature>
<evidence type="ECO:0000256" key="1">
    <source>
        <dbReference type="ARBA" id="ARBA00004141"/>
    </source>
</evidence>
<evidence type="ECO:0000313" key="8">
    <source>
        <dbReference type="Proteomes" id="UP000016923"/>
    </source>
</evidence>
<dbReference type="GO" id="GO:0005886">
    <property type="term" value="C:plasma membrane"/>
    <property type="evidence" value="ECO:0007669"/>
    <property type="project" value="TreeGrafter"/>
</dbReference>
<feature type="compositionally biased region" description="Basic and acidic residues" evidence="5">
    <location>
        <begin position="537"/>
        <end position="553"/>
    </location>
</feature>
<dbReference type="GO" id="GO:0004930">
    <property type="term" value="F:G protein-coupled receptor activity"/>
    <property type="evidence" value="ECO:0007669"/>
    <property type="project" value="InterPro"/>
</dbReference>
<dbReference type="eggNOG" id="ENOG502RYZC">
    <property type="taxonomic scope" value="Eukaryota"/>
</dbReference>
<organism evidence="7 8">
    <name type="scientific">Ophiostoma piceae (strain UAMH 11346)</name>
    <name type="common">Sap stain fungus</name>
    <dbReference type="NCBI Taxonomy" id="1262450"/>
    <lineage>
        <taxon>Eukaryota</taxon>
        <taxon>Fungi</taxon>
        <taxon>Dikarya</taxon>
        <taxon>Ascomycota</taxon>
        <taxon>Pezizomycotina</taxon>
        <taxon>Sordariomycetes</taxon>
        <taxon>Sordariomycetidae</taxon>
        <taxon>Ophiostomatales</taxon>
        <taxon>Ophiostomataceae</taxon>
        <taxon>Ophiostoma</taxon>
    </lineage>
</organism>
<dbReference type="HOGENOM" id="CLU_027149_3_0_1"/>
<feature type="transmembrane region" description="Helical" evidence="6">
    <location>
        <begin position="271"/>
        <end position="292"/>
    </location>
</feature>
<dbReference type="GO" id="GO:0007189">
    <property type="term" value="P:adenylate cyclase-activating G protein-coupled receptor signaling pathway"/>
    <property type="evidence" value="ECO:0007669"/>
    <property type="project" value="TreeGrafter"/>
</dbReference>
<keyword evidence="2 6" id="KW-0812">Transmembrane</keyword>
<dbReference type="InterPro" id="IPR000276">
    <property type="entry name" value="GPCR_Rhodpsn"/>
</dbReference>
<evidence type="ECO:0000256" key="5">
    <source>
        <dbReference type="SAM" id="MobiDB-lite"/>
    </source>
</evidence>
<gene>
    <name evidence="7" type="ORF">F503_05604</name>
</gene>
<dbReference type="STRING" id="1262450.S3CAE3"/>
<evidence type="ECO:0000256" key="2">
    <source>
        <dbReference type="ARBA" id="ARBA00022692"/>
    </source>
</evidence>
<name>S3CAE3_OPHP1</name>
<keyword evidence="8" id="KW-1185">Reference proteome</keyword>
<feature type="transmembrane region" description="Helical" evidence="6">
    <location>
        <begin position="215"/>
        <end position="238"/>
    </location>
</feature>
<dbReference type="VEuPathDB" id="FungiDB:F503_05604"/>
<feature type="transmembrane region" description="Helical" evidence="6">
    <location>
        <begin position="397"/>
        <end position="418"/>
    </location>
</feature>
<dbReference type="Pfam" id="PF00001">
    <property type="entry name" value="7tm_1"/>
    <property type="match status" value="1"/>
</dbReference>
<feature type="transmembrane region" description="Helical" evidence="6">
    <location>
        <begin position="140"/>
        <end position="162"/>
    </location>
</feature>
<evidence type="ECO:0000256" key="4">
    <source>
        <dbReference type="ARBA" id="ARBA00023136"/>
    </source>
</evidence>
<dbReference type="EMBL" id="KE148146">
    <property type="protein sequence ID" value="EPE10509.1"/>
    <property type="molecule type" value="Genomic_DNA"/>
</dbReference>
<feature type="transmembrane region" description="Helical" evidence="6">
    <location>
        <begin position="368"/>
        <end position="391"/>
    </location>
</feature>
<evidence type="ECO:0000256" key="3">
    <source>
        <dbReference type="ARBA" id="ARBA00022989"/>
    </source>
</evidence>
<comment type="subcellular location">
    <subcellularLocation>
        <location evidence="1">Membrane</location>
        <topology evidence="1">Multi-pass membrane protein</topology>
    </subcellularLocation>
</comment>
<dbReference type="Proteomes" id="UP000016923">
    <property type="component" value="Unassembled WGS sequence"/>
</dbReference>
<dbReference type="OrthoDB" id="100006at2759"/>
<dbReference type="AlphaFoldDB" id="S3CAE3"/>
<dbReference type="PANTHER" id="PTHR23112:SF37">
    <property type="entry name" value="G PROTEIN-COUPLED RECEPTOR GPR1"/>
    <property type="match status" value="1"/>
</dbReference>
<keyword evidence="3 6" id="KW-1133">Transmembrane helix</keyword>
<protein>
    <submittedName>
        <fullName evidence="7">Integral membrane protein</fullName>
    </submittedName>
</protein>
<sequence length="572" mass="61971">MDASLYGVSVASARVYDPEGARDTLAPLPPVLTRGLGAVATLGFASFISSALLFFFLTFKLVRWQLKPVSFDGQNASTPEQTADEPDSPKTYGNAFLVRNAHMCPQSQPGQPGYVDTTAKASQPPQSLWHRLRKEPPNQFLILIYNLLFADIQQASAFLLNVQWLVKNAVVVNTPICWAQGWFISTGDMASSVFVTAIAAHTYMGVVHGYRLPTWAFYSALVLLWCFVYGLAILGVIITKNGAGAGGLYVRAGAWCWVNAEYQDLRLYLHYLWIFLALGATTVFYIVIYIHIQKQKASTESPFMNQSHGEHYPNPSPSAGSPQAQPAPSTSASAGTESHANADANANVDSNPIKRLPAISQSARHPTFLLYPIIYVLCTTPLAAGRIASMAGRDVGLAYFCFAGAMIASAGWLDVALYSSTRRSIVFAGDAPPGQDTGLETFTFMRTPAGRKYGNIVFVHGGNGDINDNPKSHDGKRWRGWNDRVKSGPRLRIGGDRRGSSHSSLKGFGAGGGEAMGMAIQCDVVASITIEHGDRTIHERIENDERGYDRGDDSASLNSRMGIIKDGTTSKS</sequence>
<proteinExistence type="predicted"/>
<reference evidence="7 8" key="1">
    <citation type="journal article" date="2013" name="BMC Genomics">
        <title>The genome and transcriptome of the pine saprophyte Ophiostoma piceae, and a comparison with the bark beetle-associated pine pathogen Grosmannia clavigera.</title>
        <authorList>
            <person name="Haridas S."/>
            <person name="Wang Y."/>
            <person name="Lim L."/>
            <person name="Massoumi Alamouti S."/>
            <person name="Jackman S."/>
            <person name="Docking R."/>
            <person name="Robertson G."/>
            <person name="Birol I."/>
            <person name="Bohlmann J."/>
            <person name="Breuil C."/>
        </authorList>
    </citation>
    <scope>NUCLEOTIDE SEQUENCE [LARGE SCALE GENOMIC DNA]</scope>
    <source>
        <strain evidence="7 8">UAMH 11346</strain>
    </source>
</reference>
<dbReference type="SUPFAM" id="SSF81321">
    <property type="entry name" value="Family A G protein-coupled receptor-like"/>
    <property type="match status" value="1"/>
</dbReference>
<evidence type="ECO:0000256" key="6">
    <source>
        <dbReference type="SAM" id="Phobius"/>
    </source>
</evidence>
<feature type="region of interest" description="Disordered" evidence="5">
    <location>
        <begin position="302"/>
        <end position="349"/>
    </location>
</feature>
<evidence type="ECO:0000313" key="7">
    <source>
        <dbReference type="EMBL" id="EPE10509.1"/>
    </source>
</evidence>
<keyword evidence="4 6" id="KW-0472">Membrane</keyword>
<feature type="compositionally biased region" description="Low complexity" evidence="5">
    <location>
        <begin position="317"/>
        <end position="349"/>
    </location>
</feature>